<feature type="chain" id="PRO_5043176527" description="Protein kinase domain-containing protein" evidence="19">
    <location>
        <begin position="18"/>
        <end position="707"/>
    </location>
</feature>
<dbReference type="STRING" id="4565.A0A3B6KBJ6"/>
<dbReference type="GO" id="GO:0005524">
    <property type="term" value="F:ATP binding"/>
    <property type="evidence" value="ECO:0007669"/>
    <property type="project" value="UniProtKB-UniRule"/>
</dbReference>
<dbReference type="CDD" id="cd23509">
    <property type="entry name" value="Gnk2-like"/>
    <property type="match status" value="2"/>
</dbReference>
<dbReference type="InterPro" id="IPR002902">
    <property type="entry name" value="GNK2"/>
</dbReference>
<feature type="compositionally biased region" description="Pro residues" evidence="17">
    <location>
        <begin position="263"/>
        <end position="272"/>
    </location>
</feature>
<evidence type="ECO:0000256" key="18">
    <source>
        <dbReference type="SAM" id="Phobius"/>
    </source>
</evidence>
<dbReference type="InterPro" id="IPR011009">
    <property type="entry name" value="Kinase-like_dom_sf"/>
</dbReference>
<dbReference type="GO" id="GO:0002229">
    <property type="term" value="P:defense response to oomycetes"/>
    <property type="evidence" value="ECO:0007669"/>
    <property type="project" value="UniProtKB-ARBA"/>
</dbReference>
<keyword evidence="15" id="KW-0325">Glycoprotein</keyword>
<evidence type="ECO:0000256" key="2">
    <source>
        <dbReference type="ARBA" id="ARBA00008536"/>
    </source>
</evidence>
<evidence type="ECO:0000256" key="16">
    <source>
        <dbReference type="PROSITE-ProRule" id="PRU10141"/>
    </source>
</evidence>
<keyword evidence="8" id="KW-0677">Repeat</keyword>
<feature type="region of interest" description="Disordered" evidence="17">
    <location>
        <begin position="669"/>
        <end position="707"/>
    </location>
</feature>
<dbReference type="SUPFAM" id="SSF56112">
    <property type="entry name" value="Protein kinase-like (PK-like)"/>
    <property type="match status" value="1"/>
</dbReference>
<feature type="transmembrane region" description="Helical" evidence="18">
    <location>
        <begin position="285"/>
        <end position="309"/>
    </location>
</feature>
<reference evidence="22" key="1">
    <citation type="submission" date="2018-08" db="EMBL/GenBank/DDBJ databases">
        <authorList>
            <person name="Rossello M."/>
        </authorList>
    </citation>
    <scope>NUCLEOTIDE SEQUENCE [LARGE SCALE GENOMIC DNA]</scope>
    <source>
        <strain evidence="22">cv. Chinese Spring</strain>
    </source>
</reference>
<dbReference type="CDD" id="cd14066">
    <property type="entry name" value="STKc_IRAK"/>
    <property type="match status" value="1"/>
</dbReference>
<evidence type="ECO:0000256" key="15">
    <source>
        <dbReference type="ARBA" id="ARBA00023180"/>
    </source>
</evidence>
<keyword evidence="12 18" id="KW-1133">Transmembrane helix</keyword>
<comment type="similarity">
    <text evidence="2">In the N-terminal section; belongs to the leguminous lectin family.</text>
</comment>
<evidence type="ECO:0000256" key="5">
    <source>
        <dbReference type="ARBA" id="ARBA00022679"/>
    </source>
</evidence>
<feature type="signal peptide" evidence="19">
    <location>
        <begin position="1"/>
        <end position="17"/>
    </location>
</feature>
<dbReference type="GO" id="GO:0004672">
    <property type="term" value="F:protein kinase activity"/>
    <property type="evidence" value="ECO:0007669"/>
    <property type="project" value="InterPro"/>
</dbReference>
<dbReference type="SMR" id="A0A3B6KBJ6"/>
<dbReference type="PROSITE" id="PS50011">
    <property type="entry name" value="PROTEIN_KINASE_DOM"/>
    <property type="match status" value="1"/>
</dbReference>
<dbReference type="FunFam" id="1.10.510.10:FF:000240">
    <property type="entry name" value="Lectin-domain containing receptor kinase A4.3"/>
    <property type="match status" value="1"/>
</dbReference>
<feature type="domain" description="Protein kinase" evidence="20">
    <location>
        <begin position="366"/>
        <end position="646"/>
    </location>
</feature>
<dbReference type="InterPro" id="IPR000719">
    <property type="entry name" value="Prot_kinase_dom"/>
</dbReference>
<dbReference type="Gramene" id="TraesKAR5A01G0032600.1">
    <property type="protein sequence ID" value="cds.TraesKAR5A01G0032600.1"/>
    <property type="gene ID" value="TraesKAR5A01G0032600"/>
</dbReference>
<dbReference type="Gramene" id="TraesCS5A02G051700.1">
    <property type="protein sequence ID" value="TraesCS5A02G051700.1"/>
    <property type="gene ID" value="TraesCS5A02G051700"/>
</dbReference>
<feature type="domain" description="Gnk2-homologous" evidence="21">
    <location>
        <begin position="150"/>
        <end position="256"/>
    </location>
</feature>
<keyword evidence="13 18" id="KW-0472">Membrane</keyword>
<evidence type="ECO:0000256" key="19">
    <source>
        <dbReference type="SAM" id="SignalP"/>
    </source>
</evidence>
<evidence type="ECO:0000259" key="21">
    <source>
        <dbReference type="PROSITE" id="PS51473"/>
    </source>
</evidence>
<dbReference type="Gramene" id="TraesCS5A03G0130700.1">
    <property type="protein sequence ID" value="TraesCS5A03G0130700.1.CDS"/>
    <property type="gene ID" value="TraesCS5A03G0130700"/>
</dbReference>
<sequence>MACISLILVSFVILVLAVVASLGVGAAAAIGKQDKFLAPVHPSCSTTGNYTDGSQFKKNLDELLAALPAAASRNDGFYIGTAGDSGSPDQVFTLIMCYADHDAAECLECLTGAPAGIMALCPGSRDVRAAYDACILRYSPVSTFASTADLDIAFYVKYTAPIPVDPVAMARVWLPLMADLTGQAAGSPARAASGSTLYDASWRVFGLAQCTRNLNASECSRCLSSLVGKLPELFQNETGGAVKAYSCYVHYQIGPFDITLPPASEPPPPSSPKPGEASSSSRTRLLIGSSIGAVSFLIILVGVLVCLLFRRRQKHPITANKQAKGQEPEDGKFSDGDDPAMEDDFEKGTGPKRFHYGELAIATDNFSDKKKLGEGGFGSVYRGYLKESNLEVAIKRVSKGSKQGKKEYASEVTIISRLRHRNLVQLIGWCHGGGELLLVYELMPNGSLDTHLYGGKNAAVLPWPARHEIVLGLGSALLYLHQEWEQCVLHRDIKPSNIMLDASFAAKLGDFGLARLVDHGRGSHTTVLAGTMGYMDPECMTTGRTSAESDVYSFGVVLLEIACGRRPLAVAEEEQMVHLAQRVWASYGMRRVLDAADARLEGEFDGEEMERVMVVGLWCAHPDRSLRPSIRQAVGVLRREQPLPTLPERMPVATFLYVPLLVDGSSSTLSTGVTGAGGSGSSGTDTPADKSMSMRSNTVVDGQITGR</sequence>
<evidence type="ECO:0000313" key="22">
    <source>
        <dbReference type="EnsemblPlants" id="TraesCS5A02G051700.1"/>
    </source>
</evidence>
<dbReference type="Pfam" id="PF01657">
    <property type="entry name" value="Stress-antifung"/>
    <property type="match status" value="2"/>
</dbReference>
<evidence type="ECO:0000256" key="9">
    <source>
        <dbReference type="ARBA" id="ARBA00022741"/>
    </source>
</evidence>
<evidence type="ECO:0000259" key="20">
    <source>
        <dbReference type="PROSITE" id="PS50011"/>
    </source>
</evidence>
<dbReference type="Proteomes" id="UP000019116">
    <property type="component" value="Chromosome 5A"/>
</dbReference>
<feature type="region of interest" description="Disordered" evidence="17">
    <location>
        <begin position="319"/>
        <end position="342"/>
    </location>
</feature>
<evidence type="ECO:0000256" key="7">
    <source>
        <dbReference type="ARBA" id="ARBA00022729"/>
    </source>
</evidence>
<dbReference type="AlphaFoldDB" id="A0A3B6KBJ6"/>
<evidence type="ECO:0000256" key="11">
    <source>
        <dbReference type="ARBA" id="ARBA00022840"/>
    </source>
</evidence>
<evidence type="ECO:0000256" key="6">
    <source>
        <dbReference type="ARBA" id="ARBA00022692"/>
    </source>
</evidence>
<dbReference type="EnsemblPlants" id="TraesCS5A02G051700.1">
    <property type="protein sequence ID" value="TraesCS5A02G051700.1"/>
    <property type="gene ID" value="TraesCS5A02G051700"/>
</dbReference>
<evidence type="ECO:0000256" key="14">
    <source>
        <dbReference type="ARBA" id="ARBA00023170"/>
    </source>
</evidence>
<dbReference type="InterPro" id="IPR017441">
    <property type="entry name" value="Protein_kinase_ATP_BS"/>
</dbReference>
<keyword evidence="10" id="KW-0418">Kinase</keyword>
<evidence type="ECO:0000256" key="10">
    <source>
        <dbReference type="ARBA" id="ARBA00022777"/>
    </source>
</evidence>
<comment type="subcellular location">
    <subcellularLocation>
        <location evidence="1">Cell membrane</location>
        <topology evidence="1">Single-pass type I membrane protein</topology>
    </subcellularLocation>
</comment>
<dbReference type="GO" id="GO:0005886">
    <property type="term" value="C:plasma membrane"/>
    <property type="evidence" value="ECO:0000318"/>
    <property type="project" value="GO_Central"/>
</dbReference>
<dbReference type="FunFam" id="3.30.200.20:FF:000168">
    <property type="entry name" value="L-type lectin-domain containing receptor kinase IX.1"/>
    <property type="match status" value="1"/>
</dbReference>
<organism evidence="22">
    <name type="scientific">Triticum aestivum</name>
    <name type="common">Wheat</name>
    <dbReference type="NCBI Taxonomy" id="4565"/>
    <lineage>
        <taxon>Eukaryota</taxon>
        <taxon>Viridiplantae</taxon>
        <taxon>Streptophyta</taxon>
        <taxon>Embryophyta</taxon>
        <taxon>Tracheophyta</taxon>
        <taxon>Spermatophyta</taxon>
        <taxon>Magnoliopsida</taxon>
        <taxon>Liliopsida</taxon>
        <taxon>Poales</taxon>
        <taxon>Poaceae</taxon>
        <taxon>BOP clade</taxon>
        <taxon>Pooideae</taxon>
        <taxon>Triticodae</taxon>
        <taxon>Triticeae</taxon>
        <taxon>Triticinae</taxon>
        <taxon>Triticum</taxon>
    </lineage>
</organism>
<protein>
    <recommendedName>
        <fullName evidence="24">Protein kinase domain-containing protein</fullName>
    </recommendedName>
</protein>
<keyword evidence="4" id="KW-1003">Cell membrane</keyword>
<evidence type="ECO:0000256" key="13">
    <source>
        <dbReference type="ARBA" id="ARBA00023136"/>
    </source>
</evidence>
<feature type="domain" description="Gnk2-homologous" evidence="21">
    <location>
        <begin position="38"/>
        <end position="143"/>
    </location>
</feature>
<dbReference type="Gramene" id="TraesROB_scaffold_049590_01G000200.1">
    <property type="protein sequence ID" value="TraesROB_scaffold_049590_01G000200.1"/>
    <property type="gene ID" value="TraesROB_scaffold_049590_01G000200"/>
</dbReference>
<evidence type="ECO:0000256" key="4">
    <source>
        <dbReference type="ARBA" id="ARBA00022475"/>
    </source>
</evidence>
<dbReference type="PROSITE" id="PS51473">
    <property type="entry name" value="GNK2"/>
    <property type="match status" value="2"/>
</dbReference>
<evidence type="ECO:0000256" key="1">
    <source>
        <dbReference type="ARBA" id="ARBA00004251"/>
    </source>
</evidence>
<dbReference type="InterPro" id="IPR038408">
    <property type="entry name" value="GNK2_sf"/>
</dbReference>
<keyword evidence="23" id="KW-1185">Reference proteome</keyword>
<dbReference type="Gene3D" id="1.10.510.10">
    <property type="entry name" value="Transferase(Phosphotransferase) domain 1"/>
    <property type="match status" value="1"/>
</dbReference>
<reference evidence="22" key="2">
    <citation type="submission" date="2018-10" db="UniProtKB">
        <authorList>
            <consortium name="EnsemblPlants"/>
        </authorList>
    </citation>
    <scope>IDENTIFICATION</scope>
</reference>
<evidence type="ECO:0000313" key="23">
    <source>
        <dbReference type="Proteomes" id="UP000019116"/>
    </source>
</evidence>
<keyword evidence="9 16" id="KW-0547">Nucleotide-binding</keyword>
<dbReference type="PROSITE" id="PS00107">
    <property type="entry name" value="PROTEIN_KINASE_ATP"/>
    <property type="match status" value="1"/>
</dbReference>
<dbReference type="InterPro" id="IPR050528">
    <property type="entry name" value="L-type_Lectin-RKs"/>
</dbReference>
<dbReference type="PANTHER" id="PTHR27007">
    <property type="match status" value="1"/>
</dbReference>
<dbReference type="Gene3D" id="3.30.200.20">
    <property type="entry name" value="Phosphorylase Kinase, domain 1"/>
    <property type="match status" value="1"/>
</dbReference>
<dbReference type="Gramene" id="TraesCLE_scaffold_050362_01G000200.1">
    <property type="protein sequence ID" value="TraesCLE_scaffold_050362_01G000200.1"/>
    <property type="gene ID" value="TraesCLE_scaffold_050362_01G000200"/>
</dbReference>
<evidence type="ECO:0000256" key="3">
    <source>
        <dbReference type="ARBA" id="ARBA00010217"/>
    </source>
</evidence>
<feature type="compositionally biased region" description="Basic and acidic residues" evidence="17">
    <location>
        <begin position="324"/>
        <end position="335"/>
    </location>
</feature>
<dbReference type="PROSITE" id="PS00108">
    <property type="entry name" value="PROTEIN_KINASE_ST"/>
    <property type="match status" value="1"/>
</dbReference>
<evidence type="ECO:0000256" key="12">
    <source>
        <dbReference type="ARBA" id="ARBA00022989"/>
    </source>
</evidence>
<dbReference type="InterPro" id="IPR008271">
    <property type="entry name" value="Ser/Thr_kinase_AS"/>
</dbReference>
<evidence type="ECO:0000256" key="8">
    <source>
        <dbReference type="ARBA" id="ARBA00022737"/>
    </source>
</evidence>
<comment type="similarity">
    <text evidence="3">In the C-terminal section; belongs to the protein kinase superfamily. Ser/Thr protein kinase family.</text>
</comment>
<dbReference type="OMA" id="YNATACM"/>
<evidence type="ECO:0000256" key="17">
    <source>
        <dbReference type="SAM" id="MobiDB-lite"/>
    </source>
</evidence>
<feature type="binding site" evidence="16">
    <location>
        <position position="395"/>
    </location>
    <ligand>
        <name>ATP</name>
        <dbReference type="ChEBI" id="CHEBI:30616"/>
    </ligand>
</feature>
<keyword evidence="14" id="KW-0675">Receptor</keyword>
<keyword evidence="5" id="KW-0808">Transferase</keyword>
<accession>A0A3B6KBJ6</accession>
<proteinExistence type="inferred from homology"/>
<evidence type="ECO:0008006" key="24">
    <source>
        <dbReference type="Google" id="ProtNLM"/>
    </source>
</evidence>
<dbReference type="OrthoDB" id="669224at2759"/>
<dbReference type="Gene3D" id="3.30.430.20">
    <property type="entry name" value="Gnk2 domain, C-X8-C-X2-C motif"/>
    <property type="match status" value="2"/>
</dbReference>
<keyword evidence="6 18" id="KW-0812">Transmembrane</keyword>
<keyword evidence="11 16" id="KW-0067">ATP-binding</keyword>
<name>A0A3B6KBJ6_WHEAT</name>
<dbReference type="Pfam" id="PF00069">
    <property type="entry name" value="Pkinase"/>
    <property type="match status" value="1"/>
</dbReference>
<keyword evidence="7 19" id="KW-0732">Signal</keyword>
<dbReference type="FunFam" id="3.30.430.20:FF:000016">
    <property type="entry name" value="Cysteine-rich receptor-like protein kinase 10"/>
    <property type="match status" value="1"/>
</dbReference>
<dbReference type="SMART" id="SM00220">
    <property type="entry name" value="S_TKc"/>
    <property type="match status" value="1"/>
</dbReference>
<feature type="compositionally biased region" description="Polar residues" evidence="17">
    <location>
        <begin position="693"/>
        <end position="707"/>
    </location>
</feature>
<feature type="region of interest" description="Disordered" evidence="17">
    <location>
        <begin position="259"/>
        <end position="281"/>
    </location>
</feature>